<dbReference type="Pfam" id="PF10088">
    <property type="entry name" value="DUF2326"/>
    <property type="match status" value="1"/>
</dbReference>
<dbReference type="Gene3D" id="3.40.50.300">
    <property type="entry name" value="P-loop containing nucleotide triphosphate hydrolases"/>
    <property type="match status" value="1"/>
</dbReference>
<evidence type="ECO:0000259" key="2">
    <source>
        <dbReference type="Pfam" id="PF10088"/>
    </source>
</evidence>
<dbReference type="EMBL" id="CP114052">
    <property type="protein sequence ID" value="WAW14108.1"/>
    <property type="molecule type" value="Genomic_DNA"/>
</dbReference>
<evidence type="ECO:0000313" key="3">
    <source>
        <dbReference type="EMBL" id="WAW14108.1"/>
    </source>
</evidence>
<keyword evidence="1" id="KW-0175">Coiled coil</keyword>
<keyword evidence="4" id="KW-1185">Reference proteome</keyword>
<feature type="domain" description="DUF2326" evidence="2">
    <location>
        <begin position="430"/>
        <end position="531"/>
    </location>
</feature>
<evidence type="ECO:0000313" key="4">
    <source>
        <dbReference type="Proteomes" id="UP001164187"/>
    </source>
</evidence>
<dbReference type="InterPro" id="IPR027417">
    <property type="entry name" value="P-loop_NTPase"/>
</dbReference>
<proteinExistence type="predicted"/>
<protein>
    <submittedName>
        <fullName evidence="3">DUF2326 domain-containing protein</fullName>
    </submittedName>
</protein>
<feature type="coiled-coil region" evidence="1">
    <location>
        <begin position="318"/>
        <end position="345"/>
    </location>
</feature>
<dbReference type="RefSeq" id="WP_269310769.1">
    <property type="nucleotide sequence ID" value="NZ_CP114052.1"/>
</dbReference>
<organism evidence="3 4">
    <name type="scientific">Peptostreptococcus equinus</name>
    <dbReference type="NCBI Taxonomy" id="3003601"/>
    <lineage>
        <taxon>Bacteria</taxon>
        <taxon>Bacillati</taxon>
        <taxon>Bacillota</taxon>
        <taxon>Clostridia</taxon>
        <taxon>Peptostreptococcales</taxon>
        <taxon>Peptostreptococcaceae</taxon>
        <taxon>Peptostreptococcus</taxon>
    </lineage>
</organism>
<accession>A0ABY7JPM9</accession>
<name>A0ABY7JPM9_9FIRM</name>
<dbReference type="Proteomes" id="UP001164187">
    <property type="component" value="Chromosome"/>
</dbReference>
<sequence length="553" mass="63458">MLKEIYSDQLITKNRPDGIIKFHTGLNVVLGSKVGTTSIGKSTTLLLIDFAFGGNTYTGSNAVKELGNHTIYFTFSFNGNDYRFARSTEIPGDIAWLDKDKNILKVDSKDNFISWLAGNYGMDLPGLKFRNTISRFFRIYGKSNYSETRPLQTRSGTESQKDALDVLISLFNKHEEIRAFKEQEKLAEEKISAYRAARKFEFVPSSVDGMKKYQANIDEIAVLQRDRASLELSHNEEVNKEEIDKANQANSLRVMLSDARRALRQKENDLHLIDLNISQGIYPTEADLKSLSEFFPDVNLKKLMDIEKFHNKIQTILKDELSEAKSKAEEEIKPLQELVESIQKQIEVIKPSMAFSQEFLSAYTQIDRRIHKLEDENEAFATKSRLDREKAQASERLKEHTRIILHEIQHSINTLLIEISRYVSNGLDNPPDLAIKEYNSYNFETPHDTGTGTNYKGMLYYDLSILRLTPLPAMAHDSLLFPFISDEHICKLLQLYAAEKEKQIFIAFDHEENYGTETNNLLRKHMVLKLDAGEKALYGRQWGRKDANNENSI</sequence>
<gene>
    <name evidence="3" type="ORF">O0R46_05745</name>
</gene>
<reference evidence="3" key="1">
    <citation type="submission" date="2022-12" db="EMBL/GenBank/DDBJ databases">
        <title>Peptostreptococcus.</title>
        <authorList>
            <person name="Lee S.H."/>
        </authorList>
    </citation>
    <scope>NUCLEOTIDE SEQUENCE</scope>
    <source>
        <strain evidence="3">CBA3647</strain>
    </source>
</reference>
<dbReference type="InterPro" id="IPR018760">
    <property type="entry name" value="DUF2326"/>
</dbReference>
<evidence type="ECO:0000256" key="1">
    <source>
        <dbReference type="SAM" id="Coils"/>
    </source>
</evidence>